<protein>
    <submittedName>
        <fullName evidence="2">Antibiotic biosynthesis monooxygenase</fullName>
    </submittedName>
</protein>
<gene>
    <name evidence="2" type="ORF">H9C73_04295</name>
</gene>
<evidence type="ECO:0000313" key="2">
    <source>
        <dbReference type="EMBL" id="MBP0047943.1"/>
    </source>
</evidence>
<dbReference type="InterPro" id="IPR011008">
    <property type="entry name" value="Dimeric_a/b-barrel"/>
</dbReference>
<accession>A0ABS3Z8C1</accession>
<reference evidence="2 3" key="1">
    <citation type="submission" date="2020-09" db="EMBL/GenBank/DDBJ databases">
        <authorList>
            <person name="Tanuku N.R.S."/>
        </authorList>
    </citation>
    <scope>NUCLEOTIDE SEQUENCE [LARGE SCALE GENOMIC DNA]</scope>
    <source>
        <strain evidence="2 3">AK62</strain>
    </source>
</reference>
<keyword evidence="2" id="KW-0503">Monooxygenase</keyword>
<dbReference type="Gene3D" id="3.30.70.100">
    <property type="match status" value="1"/>
</dbReference>
<dbReference type="Proteomes" id="UP000810171">
    <property type="component" value="Unassembled WGS sequence"/>
</dbReference>
<proteinExistence type="predicted"/>
<dbReference type="GO" id="GO:0004497">
    <property type="term" value="F:monooxygenase activity"/>
    <property type="evidence" value="ECO:0007669"/>
    <property type="project" value="UniProtKB-KW"/>
</dbReference>
<comment type="caution">
    <text evidence="2">The sequence shown here is derived from an EMBL/GenBank/DDBJ whole genome shotgun (WGS) entry which is preliminary data.</text>
</comment>
<evidence type="ECO:0000259" key="1">
    <source>
        <dbReference type="Pfam" id="PF03992"/>
    </source>
</evidence>
<evidence type="ECO:0000313" key="3">
    <source>
        <dbReference type="Proteomes" id="UP000810171"/>
    </source>
</evidence>
<feature type="domain" description="ABM" evidence="1">
    <location>
        <begin position="1"/>
        <end position="71"/>
    </location>
</feature>
<sequence>MFIALYEFKIKPGTLAEFREAWLEVTKAIYKHCGSFGSRLHTTESPDVLMGYAQWPSREHWAKDHALSDEHYDLFRQKMRECLIESKTVYEMEVSDDYLQSSPSQP</sequence>
<dbReference type="SUPFAM" id="SSF54909">
    <property type="entry name" value="Dimeric alpha+beta barrel"/>
    <property type="match status" value="1"/>
</dbReference>
<organism evidence="2 3">
    <name type="scientific">Marinobacterium alkalitolerans</name>
    <dbReference type="NCBI Taxonomy" id="1542925"/>
    <lineage>
        <taxon>Bacteria</taxon>
        <taxon>Pseudomonadati</taxon>
        <taxon>Pseudomonadota</taxon>
        <taxon>Gammaproteobacteria</taxon>
        <taxon>Oceanospirillales</taxon>
        <taxon>Oceanospirillaceae</taxon>
        <taxon>Marinobacterium</taxon>
    </lineage>
</organism>
<keyword evidence="2" id="KW-0560">Oxidoreductase</keyword>
<name>A0ABS3Z8C1_9GAMM</name>
<keyword evidence="3" id="KW-1185">Reference proteome</keyword>
<dbReference type="InterPro" id="IPR007138">
    <property type="entry name" value="ABM_dom"/>
</dbReference>
<dbReference type="RefSeq" id="WP_209286565.1">
    <property type="nucleotide sequence ID" value="NZ_JACVEW010000005.1"/>
</dbReference>
<dbReference type="EMBL" id="JACVEW010000005">
    <property type="protein sequence ID" value="MBP0047943.1"/>
    <property type="molecule type" value="Genomic_DNA"/>
</dbReference>
<dbReference type="Pfam" id="PF03992">
    <property type="entry name" value="ABM"/>
    <property type="match status" value="1"/>
</dbReference>